<dbReference type="FunFam" id="1.25.40.10:FF:000351">
    <property type="entry name" value="Pentatricopeptide repeat-containing protein"/>
    <property type="match status" value="1"/>
</dbReference>
<dbReference type="Gene3D" id="1.25.40.10">
    <property type="entry name" value="Tetratricopeptide repeat domain"/>
    <property type="match status" value="5"/>
</dbReference>
<dbReference type="PROSITE" id="PS51375">
    <property type="entry name" value="PPR"/>
    <property type="match status" value="4"/>
</dbReference>
<gene>
    <name evidence="3" type="ORF">KP509_04G015100</name>
</gene>
<dbReference type="InterPro" id="IPR011990">
    <property type="entry name" value="TPR-like_helical_dom_sf"/>
</dbReference>
<dbReference type="OrthoDB" id="185373at2759"/>
<dbReference type="Pfam" id="PF01535">
    <property type="entry name" value="PPR"/>
    <property type="match status" value="4"/>
</dbReference>
<dbReference type="NCBIfam" id="TIGR00756">
    <property type="entry name" value="PPR"/>
    <property type="match status" value="4"/>
</dbReference>
<dbReference type="Pfam" id="PF13041">
    <property type="entry name" value="PPR_2"/>
    <property type="match status" value="3"/>
</dbReference>
<dbReference type="Proteomes" id="UP000825935">
    <property type="component" value="Chromosome 4"/>
</dbReference>
<evidence type="ECO:0000256" key="1">
    <source>
        <dbReference type="ARBA" id="ARBA00022737"/>
    </source>
</evidence>
<dbReference type="FunFam" id="1.25.40.10:FF:000090">
    <property type="entry name" value="Pentatricopeptide repeat-containing protein, chloroplastic"/>
    <property type="match status" value="1"/>
</dbReference>
<name>A0A8T2UUS9_CERRI</name>
<proteinExistence type="predicted"/>
<feature type="repeat" description="PPR" evidence="2">
    <location>
        <begin position="357"/>
        <end position="391"/>
    </location>
</feature>
<keyword evidence="4" id="KW-1185">Reference proteome</keyword>
<evidence type="ECO:0000256" key="2">
    <source>
        <dbReference type="PROSITE-ProRule" id="PRU00708"/>
    </source>
</evidence>
<dbReference type="OMA" id="RHAWISS"/>
<organism evidence="3 4">
    <name type="scientific">Ceratopteris richardii</name>
    <name type="common">Triangle waterfern</name>
    <dbReference type="NCBI Taxonomy" id="49495"/>
    <lineage>
        <taxon>Eukaryota</taxon>
        <taxon>Viridiplantae</taxon>
        <taxon>Streptophyta</taxon>
        <taxon>Embryophyta</taxon>
        <taxon>Tracheophyta</taxon>
        <taxon>Polypodiopsida</taxon>
        <taxon>Polypodiidae</taxon>
        <taxon>Polypodiales</taxon>
        <taxon>Pteridineae</taxon>
        <taxon>Pteridaceae</taxon>
        <taxon>Parkerioideae</taxon>
        <taxon>Ceratopteris</taxon>
    </lineage>
</organism>
<feature type="repeat" description="PPR" evidence="2">
    <location>
        <begin position="458"/>
        <end position="492"/>
    </location>
</feature>
<reference evidence="3" key="1">
    <citation type="submission" date="2021-08" db="EMBL/GenBank/DDBJ databases">
        <title>WGS assembly of Ceratopteris richardii.</title>
        <authorList>
            <person name="Marchant D.B."/>
            <person name="Chen G."/>
            <person name="Jenkins J."/>
            <person name="Shu S."/>
            <person name="Leebens-Mack J."/>
            <person name="Grimwood J."/>
            <person name="Schmutz J."/>
            <person name="Soltis P."/>
            <person name="Soltis D."/>
            <person name="Chen Z.-H."/>
        </authorList>
    </citation>
    <scope>NUCLEOTIDE SEQUENCE</scope>
    <source>
        <strain evidence="3">Whitten #5841</strain>
        <tissue evidence="3">Leaf</tissue>
    </source>
</reference>
<dbReference type="InterPro" id="IPR002885">
    <property type="entry name" value="PPR_rpt"/>
</dbReference>
<dbReference type="GO" id="GO:0003723">
    <property type="term" value="F:RNA binding"/>
    <property type="evidence" value="ECO:0007669"/>
    <property type="project" value="InterPro"/>
</dbReference>
<comment type="caution">
    <text evidence="3">The sequence shown here is derived from an EMBL/GenBank/DDBJ whole genome shotgun (WGS) entry which is preliminary data.</text>
</comment>
<protein>
    <recommendedName>
        <fullName evidence="5">Pentatricopeptide repeat-containing protein</fullName>
    </recommendedName>
</protein>
<evidence type="ECO:0000313" key="4">
    <source>
        <dbReference type="Proteomes" id="UP000825935"/>
    </source>
</evidence>
<accession>A0A8T2UUS9</accession>
<dbReference type="EMBL" id="CM035409">
    <property type="protein sequence ID" value="KAH7438440.1"/>
    <property type="molecule type" value="Genomic_DNA"/>
</dbReference>
<evidence type="ECO:0008006" key="5">
    <source>
        <dbReference type="Google" id="ProtNLM"/>
    </source>
</evidence>
<dbReference type="InterPro" id="IPR046960">
    <property type="entry name" value="PPR_At4g14850-like_plant"/>
</dbReference>
<feature type="repeat" description="PPR" evidence="2">
    <location>
        <begin position="156"/>
        <end position="190"/>
    </location>
</feature>
<dbReference type="GO" id="GO:0009451">
    <property type="term" value="P:RNA modification"/>
    <property type="evidence" value="ECO:0007669"/>
    <property type="project" value="InterPro"/>
</dbReference>
<dbReference type="AlphaFoldDB" id="A0A8T2UUS9"/>
<sequence length="615" mass="68121">MQRWFVQSLFQKNISQCLPIACFSLVTAEGAAQPLSRPTDSFQVAQKRPTFTTKLSMASEDARALFQQGNLEKALQILQIMHAQGLHSSCDEAYLHLLQECASTKDLSQGRAVHAHLSKHCSRLNSTLAYTLFCMYAKCGSLSEARLAFNNMNRRNVVAWTLMINEYAKKGPYLEALLLHQQMMQEGTCPNNVTYLCILRACSGHGVLHQGKLIHVHVMLNSESDTVLTNAIIEMYAKCGNVEEAHHEFDLLQEHTVVSWNSLIGGYIKHSDHVTASLLFVSMEIQGMVPDPITHLHILKACATSKDIIYGRLLHYNIMRLGYDATPHVGNALVDMYCKCESLADARCAFQYMAKPPLEAWNALIGGYALVGQAEEAFELFNKMKASKLEPGKVTYLSVLKACAALAAAEQGRAIHDLVQQKGLESDLFVASSLVDMHAKCGNLREAQTLFDKISIRSVVTWNTLIAGYALHGQAEEALRVVCQMESENICLNHVSFVGLLSACCHAGCLAEGCYFFSIMIEIYCLLALMDHYCNIIDMFGRAGLLEEAVFVIKGMPFEPNTVVWKALLGACRVCSDLSLAKHATRSLNQQDRGMFVLLSNIYAAGDIWAEDVEA</sequence>
<evidence type="ECO:0000313" key="3">
    <source>
        <dbReference type="EMBL" id="KAH7438440.1"/>
    </source>
</evidence>
<keyword evidence="1" id="KW-0677">Repeat</keyword>
<feature type="repeat" description="PPR" evidence="2">
    <location>
        <begin position="256"/>
        <end position="290"/>
    </location>
</feature>
<dbReference type="PANTHER" id="PTHR47926">
    <property type="entry name" value="PENTATRICOPEPTIDE REPEAT-CONTAINING PROTEIN"/>
    <property type="match status" value="1"/>
</dbReference>